<evidence type="ECO:0000313" key="5">
    <source>
        <dbReference type="Proteomes" id="UP000193006"/>
    </source>
</evidence>
<dbReference type="Pfam" id="PF00378">
    <property type="entry name" value="ECH_1"/>
    <property type="match status" value="1"/>
</dbReference>
<dbReference type="GO" id="GO:0004300">
    <property type="term" value="F:enoyl-CoA hydratase activity"/>
    <property type="evidence" value="ECO:0007669"/>
    <property type="project" value="UniProtKB-EC"/>
</dbReference>
<comment type="similarity">
    <text evidence="1 3">Belongs to the enoyl-CoA hydratase/isomerase family.</text>
</comment>
<dbReference type="FunFam" id="3.90.226.10:FF:000009">
    <property type="entry name" value="Carnitinyl-CoA dehydratase"/>
    <property type="match status" value="1"/>
</dbReference>
<dbReference type="PROSITE" id="PS00166">
    <property type="entry name" value="ENOYL_COA_HYDRATASE"/>
    <property type="match status" value="1"/>
</dbReference>
<dbReference type="AlphaFoldDB" id="A0A1X9MGM0"/>
<dbReference type="CDD" id="cd06558">
    <property type="entry name" value="crotonase-like"/>
    <property type="match status" value="1"/>
</dbReference>
<dbReference type="RefSeq" id="WP_066153303.1">
    <property type="nucleotide sequence ID" value="NZ_CP020814.1"/>
</dbReference>
<gene>
    <name evidence="4" type="primary">fadB</name>
    <name evidence="4" type="ORF">BkAM31D_18430</name>
</gene>
<dbReference type="EMBL" id="CP020814">
    <property type="protein sequence ID" value="ARK31660.1"/>
    <property type="molecule type" value="Genomic_DNA"/>
</dbReference>
<keyword evidence="2 4" id="KW-0456">Lyase</keyword>
<organism evidence="4 5">
    <name type="scientific">Halalkalibacter krulwichiae</name>
    <dbReference type="NCBI Taxonomy" id="199441"/>
    <lineage>
        <taxon>Bacteria</taxon>
        <taxon>Bacillati</taxon>
        <taxon>Bacillota</taxon>
        <taxon>Bacilli</taxon>
        <taxon>Bacillales</taxon>
        <taxon>Bacillaceae</taxon>
        <taxon>Halalkalibacter</taxon>
    </lineage>
</organism>
<dbReference type="Gene3D" id="3.90.226.10">
    <property type="entry name" value="2-enoyl-CoA Hydratase, Chain A, domain 1"/>
    <property type="match status" value="1"/>
</dbReference>
<dbReference type="Proteomes" id="UP000193006">
    <property type="component" value="Chromosome"/>
</dbReference>
<dbReference type="SUPFAM" id="SSF52096">
    <property type="entry name" value="ClpP/crotonase"/>
    <property type="match status" value="1"/>
</dbReference>
<dbReference type="InterPro" id="IPR001753">
    <property type="entry name" value="Enoyl-CoA_hydra/iso"/>
</dbReference>
<evidence type="ECO:0000256" key="1">
    <source>
        <dbReference type="ARBA" id="ARBA00005254"/>
    </source>
</evidence>
<protein>
    <submittedName>
        <fullName evidence="4">Putative enoyl-CoA hydratase</fullName>
        <ecNumber evidence="4">4.2.1.17</ecNumber>
    </submittedName>
</protein>
<evidence type="ECO:0000313" key="4">
    <source>
        <dbReference type="EMBL" id="ARK31660.1"/>
    </source>
</evidence>
<keyword evidence="5" id="KW-1185">Reference proteome</keyword>
<dbReference type="NCBIfam" id="NF005803">
    <property type="entry name" value="PRK07658.1"/>
    <property type="match status" value="1"/>
</dbReference>
<dbReference type="GO" id="GO:0006635">
    <property type="term" value="P:fatty acid beta-oxidation"/>
    <property type="evidence" value="ECO:0007669"/>
    <property type="project" value="TreeGrafter"/>
</dbReference>
<reference evidence="4 5" key="1">
    <citation type="submission" date="2017-04" db="EMBL/GenBank/DDBJ databases">
        <title>Bacillus krulwichiae AM31D Genome sequencing and assembly.</title>
        <authorList>
            <person name="Krulwich T.A."/>
            <person name="Anastor L."/>
            <person name="Ehrlich R."/>
            <person name="Ehrlich G.D."/>
            <person name="Janto B."/>
        </authorList>
    </citation>
    <scope>NUCLEOTIDE SEQUENCE [LARGE SCALE GENOMIC DNA]</scope>
    <source>
        <strain evidence="4 5">AM31D</strain>
    </source>
</reference>
<evidence type="ECO:0000256" key="3">
    <source>
        <dbReference type="RuleBase" id="RU003707"/>
    </source>
</evidence>
<dbReference type="STRING" id="199441.BkAM31D_18430"/>
<dbReference type="EC" id="4.2.1.17" evidence="4"/>
<dbReference type="PANTHER" id="PTHR11941:SF175">
    <property type="entry name" value="ENOYL-COA HYDRATASE-RELATED"/>
    <property type="match status" value="1"/>
</dbReference>
<dbReference type="KEGG" id="bkw:BkAM31D_18430"/>
<evidence type="ECO:0000256" key="2">
    <source>
        <dbReference type="ARBA" id="ARBA00023239"/>
    </source>
</evidence>
<accession>A0A1X9MGM0</accession>
<dbReference type="PANTHER" id="PTHR11941">
    <property type="entry name" value="ENOYL-COA HYDRATASE-RELATED"/>
    <property type="match status" value="1"/>
</dbReference>
<proteinExistence type="inferred from homology"/>
<sequence>MKFLKVSVNEKVATITLNRPPANALSKKVLAELDELLTVLENNEEVHVLLLHGEGRFFAAGADIKEFTEAKDGAEFSQNARSGQRLFNRIENLNKPVISAIHGAALGGGLELAMACHIRLATSDAKLGLPELSLGLIPGFAGSQRLPRFVGTAKACEMLLTSDPITGEEAQALGLVNATFATEEQLLKESRKLALKIAAKSRVSVTRTLELLSYTRSSKQEEGSLKEARFFGEVFDSADGKEGIQAFIEKRSPKFQNK</sequence>
<dbReference type="InterPro" id="IPR018376">
    <property type="entry name" value="Enoyl-CoA_hyd/isom_CS"/>
</dbReference>
<dbReference type="InterPro" id="IPR029045">
    <property type="entry name" value="ClpP/crotonase-like_dom_sf"/>
</dbReference>
<name>A0A1X9MGM0_9BACI</name>